<evidence type="ECO:0000256" key="4">
    <source>
        <dbReference type="ARBA" id="ARBA00023004"/>
    </source>
</evidence>
<evidence type="ECO:0000256" key="6">
    <source>
        <dbReference type="SAM" id="MobiDB-lite"/>
    </source>
</evidence>
<reference evidence="8" key="1">
    <citation type="journal article" date="2019" name="Curr. Biol.">
        <title>Genome Sequence of Striga asiatica Provides Insight into the Evolution of Plant Parasitism.</title>
        <authorList>
            <person name="Yoshida S."/>
            <person name="Kim S."/>
            <person name="Wafula E.K."/>
            <person name="Tanskanen J."/>
            <person name="Kim Y.M."/>
            <person name="Honaas L."/>
            <person name="Yang Z."/>
            <person name="Spallek T."/>
            <person name="Conn C.E."/>
            <person name="Ichihashi Y."/>
            <person name="Cheong K."/>
            <person name="Cui S."/>
            <person name="Der J.P."/>
            <person name="Gundlach H."/>
            <person name="Jiao Y."/>
            <person name="Hori C."/>
            <person name="Ishida J.K."/>
            <person name="Kasahara H."/>
            <person name="Kiba T."/>
            <person name="Kim M.S."/>
            <person name="Koo N."/>
            <person name="Laohavisit A."/>
            <person name="Lee Y.H."/>
            <person name="Lumba S."/>
            <person name="McCourt P."/>
            <person name="Mortimer J.C."/>
            <person name="Mutuku J.M."/>
            <person name="Nomura T."/>
            <person name="Sasaki-Sekimoto Y."/>
            <person name="Seto Y."/>
            <person name="Wang Y."/>
            <person name="Wakatake T."/>
            <person name="Sakakibara H."/>
            <person name="Demura T."/>
            <person name="Yamaguchi S."/>
            <person name="Yoneyama K."/>
            <person name="Manabe R.I."/>
            <person name="Nelson D.C."/>
            <person name="Schulman A.H."/>
            <person name="Timko M.P."/>
            <person name="dePamphilis C.W."/>
            <person name="Choi D."/>
            <person name="Shirasu K."/>
        </authorList>
    </citation>
    <scope>NUCLEOTIDE SEQUENCE [LARGE SCALE GENOMIC DNA]</scope>
    <source>
        <strain evidence="8">cv. UVA1</strain>
    </source>
</reference>
<gene>
    <name evidence="7" type="ORF">STAS_31255</name>
</gene>
<sequence length="187" mass="20498">MSDVIPWIEWMDIGGYLIAMKTTTEDIDRVLENWLQERMLVKNEDDCSNSNLMDVMISELNENYVVEGHDRNLGDTVVWAVSLLLNNVRVLQTAGPRTRHQETKLSTSGREGNTAALPAGSTSRASSGVGRRVYRRAPIGGHKCPGVDFALLVVHLALARLLQAFDLSKPTGAAVDMIEANGLALPK</sequence>
<evidence type="ECO:0000256" key="1">
    <source>
        <dbReference type="ARBA" id="ARBA00022617"/>
    </source>
</evidence>
<keyword evidence="5" id="KW-0503">Monooxygenase</keyword>
<evidence type="ECO:0000256" key="2">
    <source>
        <dbReference type="ARBA" id="ARBA00022723"/>
    </source>
</evidence>
<organism evidence="7 8">
    <name type="scientific">Striga asiatica</name>
    <name type="common">Asiatic witchweed</name>
    <name type="synonym">Buchnera asiatica</name>
    <dbReference type="NCBI Taxonomy" id="4170"/>
    <lineage>
        <taxon>Eukaryota</taxon>
        <taxon>Viridiplantae</taxon>
        <taxon>Streptophyta</taxon>
        <taxon>Embryophyta</taxon>
        <taxon>Tracheophyta</taxon>
        <taxon>Spermatophyta</taxon>
        <taxon>Magnoliopsida</taxon>
        <taxon>eudicotyledons</taxon>
        <taxon>Gunneridae</taxon>
        <taxon>Pentapetalae</taxon>
        <taxon>asterids</taxon>
        <taxon>lamiids</taxon>
        <taxon>Lamiales</taxon>
        <taxon>Orobanchaceae</taxon>
        <taxon>Buchnereae</taxon>
        <taxon>Striga</taxon>
    </lineage>
</organism>
<keyword evidence="3" id="KW-0560">Oxidoreductase</keyword>
<dbReference type="EMBL" id="BKCP01010626">
    <property type="protein sequence ID" value="GER53718.1"/>
    <property type="molecule type" value="Genomic_DNA"/>
</dbReference>
<evidence type="ECO:0000256" key="5">
    <source>
        <dbReference type="ARBA" id="ARBA00023033"/>
    </source>
</evidence>
<protein>
    <submittedName>
        <fullName evidence="7">Cytochrome P450</fullName>
    </submittedName>
</protein>
<evidence type="ECO:0000256" key="3">
    <source>
        <dbReference type="ARBA" id="ARBA00023002"/>
    </source>
</evidence>
<dbReference type="GO" id="GO:0016705">
    <property type="term" value="F:oxidoreductase activity, acting on paired donors, with incorporation or reduction of molecular oxygen"/>
    <property type="evidence" value="ECO:0007669"/>
    <property type="project" value="InterPro"/>
</dbReference>
<dbReference type="InterPro" id="IPR050651">
    <property type="entry name" value="Plant_Cytochrome_P450_Monoox"/>
</dbReference>
<dbReference type="PANTHER" id="PTHR47947:SF8">
    <property type="entry name" value="CYTOCHROME P450 82C4-LIKE"/>
    <property type="match status" value="1"/>
</dbReference>
<dbReference type="PANTHER" id="PTHR47947">
    <property type="entry name" value="CYTOCHROME P450 82C3-RELATED"/>
    <property type="match status" value="1"/>
</dbReference>
<proteinExistence type="predicted"/>
<keyword evidence="8" id="KW-1185">Reference proteome</keyword>
<dbReference type="SUPFAM" id="SSF48264">
    <property type="entry name" value="Cytochrome P450"/>
    <property type="match status" value="1"/>
</dbReference>
<evidence type="ECO:0000313" key="7">
    <source>
        <dbReference type="EMBL" id="GER53718.1"/>
    </source>
</evidence>
<name>A0A5A7R8E9_STRAF</name>
<keyword evidence="4" id="KW-0408">Iron</keyword>
<feature type="region of interest" description="Disordered" evidence="6">
    <location>
        <begin position="95"/>
        <end position="129"/>
    </location>
</feature>
<evidence type="ECO:0000313" key="8">
    <source>
        <dbReference type="Proteomes" id="UP000325081"/>
    </source>
</evidence>
<dbReference type="InterPro" id="IPR036396">
    <property type="entry name" value="Cyt_P450_sf"/>
</dbReference>
<dbReference type="OrthoDB" id="1936837at2759"/>
<dbReference type="GO" id="GO:0005506">
    <property type="term" value="F:iron ion binding"/>
    <property type="evidence" value="ECO:0007669"/>
    <property type="project" value="InterPro"/>
</dbReference>
<accession>A0A5A7R8E9</accession>
<keyword evidence="2" id="KW-0479">Metal-binding</keyword>
<keyword evidence="1" id="KW-0349">Heme</keyword>
<dbReference type="GO" id="GO:0004497">
    <property type="term" value="F:monooxygenase activity"/>
    <property type="evidence" value="ECO:0007669"/>
    <property type="project" value="UniProtKB-KW"/>
</dbReference>
<dbReference type="Gene3D" id="1.10.630.10">
    <property type="entry name" value="Cytochrome P450"/>
    <property type="match status" value="1"/>
</dbReference>
<dbReference type="GO" id="GO:0046246">
    <property type="term" value="P:terpene biosynthetic process"/>
    <property type="evidence" value="ECO:0007669"/>
    <property type="project" value="TreeGrafter"/>
</dbReference>
<comment type="caution">
    <text evidence="7">The sequence shown here is derived from an EMBL/GenBank/DDBJ whole genome shotgun (WGS) entry which is preliminary data.</text>
</comment>
<dbReference type="AlphaFoldDB" id="A0A5A7R8E9"/>
<dbReference type="GO" id="GO:0020037">
    <property type="term" value="F:heme binding"/>
    <property type="evidence" value="ECO:0007669"/>
    <property type="project" value="InterPro"/>
</dbReference>
<dbReference type="Proteomes" id="UP000325081">
    <property type="component" value="Unassembled WGS sequence"/>
</dbReference>